<organism evidence="2 3">
    <name type="scientific">Phellinidium pouzarii</name>
    <dbReference type="NCBI Taxonomy" id="167371"/>
    <lineage>
        <taxon>Eukaryota</taxon>
        <taxon>Fungi</taxon>
        <taxon>Dikarya</taxon>
        <taxon>Basidiomycota</taxon>
        <taxon>Agaricomycotina</taxon>
        <taxon>Agaricomycetes</taxon>
        <taxon>Hymenochaetales</taxon>
        <taxon>Hymenochaetaceae</taxon>
        <taxon>Phellinidium</taxon>
    </lineage>
</organism>
<proteinExistence type="predicted"/>
<protein>
    <submittedName>
        <fullName evidence="2">Uncharacterized protein</fullName>
    </submittedName>
</protein>
<sequence>MFRTRSQRPLPALPACLSDAIETSSILTDIISISPSTSGHQSEIEATSVFRVDRSEPENEAPILAKLPSKDEATRSADDLLAQVDVLRDSAHAAKARRPRFRNNYESCDQPNCGEASIKDPPVPVALSPNISAGRSEEELSFTLDVDVDEMSSTNIGYDDQEQSEVGTTSPTRLTTKQEF</sequence>
<feature type="region of interest" description="Disordered" evidence="1">
    <location>
        <begin position="151"/>
        <end position="180"/>
    </location>
</feature>
<feature type="region of interest" description="Disordered" evidence="1">
    <location>
        <begin position="92"/>
        <end position="138"/>
    </location>
</feature>
<keyword evidence="3" id="KW-1185">Reference proteome</keyword>
<feature type="region of interest" description="Disordered" evidence="1">
    <location>
        <begin position="51"/>
        <end position="72"/>
    </location>
</feature>
<dbReference type="EMBL" id="SGPK01000082">
    <property type="protein sequence ID" value="THH08927.1"/>
    <property type="molecule type" value="Genomic_DNA"/>
</dbReference>
<accession>A0A4S4LBJ2</accession>
<feature type="compositionally biased region" description="Polar residues" evidence="1">
    <location>
        <begin position="164"/>
        <end position="180"/>
    </location>
</feature>
<evidence type="ECO:0000313" key="2">
    <source>
        <dbReference type="EMBL" id="THH08927.1"/>
    </source>
</evidence>
<comment type="caution">
    <text evidence="2">The sequence shown here is derived from an EMBL/GenBank/DDBJ whole genome shotgun (WGS) entry which is preliminary data.</text>
</comment>
<dbReference type="AlphaFoldDB" id="A0A4S4LBJ2"/>
<evidence type="ECO:0000313" key="3">
    <source>
        <dbReference type="Proteomes" id="UP000308199"/>
    </source>
</evidence>
<name>A0A4S4LBJ2_9AGAM</name>
<gene>
    <name evidence="2" type="ORF">EW145_g2376</name>
</gene>
<reference evidence="2 3" key="1">
    <citation type="submission" date="2019-02" db="EMBL/GenBank/DDBJ databases">
        <title>Genome sequencing of the rare red list fungi Phellinidium pouzarii.</title>
        <authorList>
            <person name="Buettner E."/>
            <person name="Kellner H."/>
        </authorList>
    </citation>
    <scope>NUCLEOTIDE SEQUENCE [LARGE SCALE GENOMIC DNA]</scope>
    <source>
        <strain evidence="2 3">DSM 108285</strain>
    </source>
</reference>
<evidence type="ECO:0000256" key="1">
    <source>
        <dbReference type="SAM" id="MobiDB-lite"/>
    </source>
</evidence>
<dbReference type="Proteomes" id="UP000308199">
    <property type="component" value="Unassembled WGS sequence"/>
</dbReference>